<dbReference type="Proteomes" id="UP000199337">
    <property type="component" value="Unassembled WGS sequence"/>
</dbReference>
<dbReference type="RefSeq" id="WP_092468845.1">
    <property type="nucleotide sequence ID" value="NZ_FOOX01000002.1"/>
</dbReference>
<dbReference type="SMART" id="SM00530">
    <property type="entry name" value="HTH_XRE"/>
    <property type="match status" value="1"/>
</dbReference>
<sequence length="69" mass="8007">MALYTRIKEFRAKFNMTQDELANIVGVRRETIIHLEKGKYNPSLELAYDIAKALNASIDELFSYDDSHK</sequence>
<feature type="domain" description="HTH cro/C1-type" evidence="2">
    <location>
        <begin position="7"/>
        <end position="61"/>
    </location>
</feature>
<organism evidence="3 4">
    <name type="scientific">Desulfotruncus arcticus DSM 17038</name>
    <dbReference type="NCBI Taxonomy" id="1121424"/>
    <lineage>
        <taxon>Bacteria</taxon>
        <taxon>Bacillati</taxon>
        <taxon>Bacillota</taxon>
        <taxon>Clostridia</taxon>
        <taxon>Eubacteriales</taxon>
        <taxon>Desulfallaceae</taxon>
        <taxon>Desulfotruncus</taxon>
    </lineage>
</organism>
<keyword evidence="1 3" id="KW-0238">DNA-binding</keyword>
<accession>A0A1I2P7H8</accession>
<dbReference type="GO" id="GO:0003677">
    <property type="term" value="F:DNA binding"/>
    <property type="evidence" value="ECO:0007669"/>
    <property type="project" value="UniProtKB-KW"/>
</dbReference>
<reference evidence="4" key="1">
    <citation type="submission" date="2016-10" db="EMBL/GenBank/DDBJ databases">
        <authorList>
            <person name="Varghese N."/>
            <person name="Submissions S."/>
        </authorList>
    </citation>
    <scope>NUCLEOTIDE SEQUENCE [LARGE SCALE GENOMIC DNA]</scope>
    <source>
        <strain evidence="4">DSM 17038</strain>
    </source>
</reference>
<dbReference type="InterPro" id="IPR010982">
    <property type="entry name" value="Lambda_DNA-bd_dom_sf"/>
</dbReference>
<dbReference type="OrthoDB" id="48775at2"/>
<protein>
    <submittedName>
        <fullName evidence="3">DNA-binding transcriptional regulator, XRE-family HTH domain</fullName>
    </submittedName>
</protein>
<proteinExistence type="predicted"/>
<dbReference type="PANTHER" id="PTHR46558">
    <property type="entry name" value="TRACRIPTIONAL REGULATORY PROTEIN-RELATED-RELATED"/>
    <property type="match status" value="1"/>
</dbReference>
<dbReference type="InterPro" id="IPR001387">
    <property type="entry name" value="Cro/C1-type_HTH"/>
</dbReference>
<evidence type="ECO:0000259" key="2">
    <source>
        <dbReference type="PROSITE" id="PS50943"/>
    </source>
</evidence>
<gene>
    <name evidence="3" type="ORF">SAMN05660649_00756</name>
</gene>
<dbReference type="PROSITE" id="PS50943">
    <property type="entry name" value="HTH_CROC1"/>
    <property type="match status" value="1"/>
</dbReference>
<name>A0A1I2P7H8_9FIRM</name>
<evidence type="ECO:0000313" key="3">
    <source>
        <dbReference type="EMBL" id="SFG12095.1"/>
    </source>
</evidence>
<dbReference type="SUPFAM" id="SSF47413">
    <property type="entry name" value="lambda repressor-like DNA-binding domains"/>
    <property type="match status" value="1"/>
</dbReference>
<dbReference type="AlphaFoldDB" id="A0A1I2P7H8"/>
<keyword evidence="4" id="KW-1185">Reference proteome</keyword>
<dbReference type="EMBL" id="FOOX01000002">
    <property type="protein sequence ID" value="SFG12095.1"/>
    <property type="molecule type" value="Genomic_DNA"/>
</dbReference>
<dbReference type="PANTHER" id="PTHR46558:SF7">
    <property type="entry name" value="TRANSCRIPTIONAL REGULATOR"/>
    <property type="match status" value="1"/>
</dbReference>
<dbReference type="Pfam" id="PF01381">
    <property type="entry name" value="HTH_3"/>
    <property type="match status" value="1"/>
</dbReference>
<dbReference type="CDD" id="cd00093">
    <property type="entry name" value="HTH_XRE"/>
    <property type="match status" value="1"/>
</dbReference>
<dbReference type="Gene3D" id="1.10.260.40">
    <property type="entry name" value="lambda repressor-like DNA-binding domains"/>
    <property type="match status" value="1"/>
</dbReference>
<evidence type="ECO:0000313" key="4">
    <source>
        <dbReference type="Proteomes" id="UP000199337"/>
    </source>
</evidence>
<evidence type="ECO:0000256" key="1">
    <source>
        <dbReference type="ARBA" id="ARBA00023125"/>
    </source>
</evidence>